<dbReference type="Pfam" id="PF13404">
    <property type="entry name" value="HTH_AsnC-type"/>
    <property type="match status" value="1"/>
</dbReference>
<dbReference type="InterPro" id="IPR000485">
    <property type="entry name" value="AsnC-type_HTH_dom"/>
</dbReference>
<dbReference type="InterPro" id="IPR011008">
    <property type="entry name" value="Dimeric_a/b-barrel"/>
</dbReference>
<dbReference type="GO" id="GO:0043565">
    <property type="term" value="F:sequence-specific DNA binding"/>
    <property type="evidence" value="ECO:0007669"/>
    <property type="project" value="InterPro"/>
</dbReference>
<accession>A0A1H1XQ18</accession>
<dbReference type="InterPro" id="IPR036388">
    <property type="entry name" value="WH-like_DNA-bd_sf"/>
</dbReference>
<organism evidence="5 6">
    <name type="scientific">Pseudarthrobacter equi</name>
    <dbReference type="NCBI Taxonomy" id="728066"/>
    <lineage>
        <taxon>Bacteria</taxon>
        <taxon>Bacillati</taxon>
        <taxon>Actinomycetota</taxon>
        <taxon>Actinomycetes</taxon>
        <taxon>Micrococcales</taxon>
        <taxon>Micrococcaceae</taxon>
        <taxon>Pseudarthrobacter</taxon>
    </lineage>
</organism>
<dbReference type="SUPFAM" id="SSF46785">
    <property type="entry name" value="Winged helix' DNA-binding domain"/>
    <property type="match status" value="1"/>
</dbReference>
<evidence type="ECO:0000313" key="6">
    <source>
        <dbReference type="Proteomes" id="UP000198751"/>
    </source>
</evidence>
<dbReference type="Gene3D" id="1.10.10.10">
    <property type="entry name" value="Winged helix-like DNA-binding domain superfamily/Winged helix DNA-binding domain"/>
    <property type="match status" value="1"/>
</dbReference>
<evidence type="ECO:0000256" key="1">
    <source>
        <dbReference type="ARBA" id="ARBA00023015"/>
    </source>
</evidence>
<evidence type="ECO:0000259" key="4">
    <source>
        <dbReference type="PROSITE" id="PS50956"/>
    </source>
</evidence>
<dbReference type="InterPro" id="IPR019888">
    <property type="entry name" value="Tscrpt_reg_AsnC-like"/>
</dbReference>
<keyword evidence="3" id="KW-0804">Transcription</keyword>
<keyword evidence="2 5" id="KW-0238">DNA-binding</keyword>
<evidence type="ECO:0000313" key="5">
    <source>
        <dbReference type="EMBL" id="SDT11161.1"/>
    </source>
</evidence>
<dbReference type="GO" id="GO:0005829">
    <property type="term" value="C:cytosol"/>
    <property type="evidence" value="ECO:0007669"/>
    <property type="project" value="TreeGrafter"/>
</dbReference>
<dbReference type="PANTHER" id="PTHR30154:SF34">
    <property type="entry name" value="TRANSCRIPTIONAL REGULATOR AZLB"/>
    <property type="match status" value="1"/>
</dbReference>
<dbReference type="Gene3D" id="3.30.70.920">
    <property type="match status" value="1"/>
</dbReference>
<reference evidence="6" key="1">
    <citation type="submission" date="2016-10" db="EMBL/GenBank/DDBJ databases">
        <authorList>
            <person name="Varghese N."/>
            <person name="Submissions S."/>
        </authorList>
    </citation>
    <scope>NUCLEOTIDE SEQUENCE [LARGE SCALE GENOMIC DNA]</scope>
    <source>
        <strain evidence="6">IMMIB L-1606</strain>
    </source>
</reference>
<dbReference type="EMBL" id="LT629779">
    <property type="protein sequence ID" value="SDT11161.1"/>
    <property type="molecule type" value="Genomic_DNA"/>
</dbReference>
<name>A0A1H1XQ18_9MICC</name>
<dbReference type="InterPro" id="IPR036390">
    <property type="entry name" value="WH_DNA-bd_sf"/>
</dbReference>
<dbReference type="PRINTS" id="PR00033">
    <property type="entry name" value="HTHASNC"/>
</dbReference>
<dbReference type="SMART" id="SM00344">
    <property type="entry name" value="HTH_ASNC"/>
    <property type="match status" value="1"/>
</dbReference>
<dbReference type="Pfam" id="PF01037">
    <property type="entry name" value="AsnC_trans_reg"/>
    <property type="match status" value="1"/>
</dbReference>
<keyword evidence="1" id="KW-0805">Transcription regulation</keyword>
<proteinExistence type="predicted"/>
<dbReference type="InterPro" id="IPR019887">
    <property type="entry name" value="Tscrpt_reg_AsnC/Lrp_C"/>
</dbReference>
<dbReference type="PROSITE" id="PS50956">
    <property type="entry name" value="HTH_ASNC_2"/>
    <property type="match status" value="1"/>
</dbReference>
<dbReference type="AlphaFoldDB" id="A0A1H1XQ18"/>
<protein>
    <submittedName>
        <fullName evidence="5">DNA-binding transcriptional regulator, Lrp family</fullName>
    </submittedName>
</protein>
<sequence length="169" mass="18473">MAVTCTVLPLRIMQALDGTDTRLLSALAQDPRRTVVALAQKLGLSRNTVQARMAQLEKKHVFLSFERRINPAALGYPLMAFISVHVQQQKLTRLAQDLAAIPEILEGYGLTGSADLLLRVVAQDAEDLFRINGKILACDGVERADTALAMGELIPFRVQPLLERGPQGS</sequence>
<evidence type="ECO:0000256" key="3">
    <source>
        <dbReference type="ARBA" id="ARBA00023163"/>
    </source>
</evidence>
<dbReference type="Proteomes" id="UP000198751">
    <property type="component" value="Chromosome I"/>
</dbReference>
<evidence type="ECO:0000256" key="2">
    <source>
        <dbReference type="ARBA" id="ARBA00023125"/>
    </source>
</evidence>
<keyword evidence="6" id="KW-1185">Reference proteome</keyword>
<feature type="domain" description="HTH asnC-type" evidence="4">
    <location>
        <begin position="16"/>
        <end position="77"/>
    </location>
</feature>
<dbReference type="PANTHER" id="PTHR30154">
    <property type="entry name" value="LEUCINE-RESPONSIVE REGULATORY PROTEIN"/>
    <property type="match status" value="1"/>
</dbReference>
<dbReference type="GO" id="GO:0043200">
    <property type="term" value="P:response to amino acid"/>
    <property type="evidence" value="ECO:0007669"/>
    <property type="project" value="TreeGrafter"/>
</dbReference>
<gene>
    <name evidence="5" type="ORF">SAMN04489743_1723</name>
</gene>
<dbReference type="SUPFAM" id="SSF54909">
    <property type="entry name" value="Dimeric alpha+beta barrel"/>
    <property type="match status" value="1"/>
</dbReference>